<organism evidence="1 2">
    <name type="scientific">Ligilactobacillus salitolerans</name>
    <dbReference type="NCBI Taxonomy" id="1808352"/>
    <lineage>
        <taxon>Bacteria</taxon>
        <taxon>Bacillati</taxon>
        <taxon>Bacillota</taxon>
        <taxon>Bacilli</taxon>
        <taxon>Lactobacillales</taxon>
        <taxon>Lactobacillaceae</taxon>
        <taxon>Ligilactobacillus</taxon>
    </lineage>
</organism>
<proteinExistence type="predicted"/>
<dbReference type="EMBL" id="BFFP01000028">
    <property type="protein sequence ID" value="GBG95188.1"/>
    <property type="molecule type" value="Genomic_DNA"/>
</dbReference>
<evidence type="ECO:0000313" key="1">
    <source>
        <dbReference type="EMBL" id="GBG95188.1"/>
    </source>
</evidence>
<dbReference type="Proteomes" id="UP000286848">
    <property type="component" value="Unassembled WGS sequence"/>
</dbReference>
<accession>A0A401IUL2</accession>
<reference evidence="1 2" key="1">
    <citation type="journal article" date="2019" name="Int. J. Syst. Evol. Microbiol.">
        <title>Lactobacillus salitolerans sp. nov., a novel lactic acid bacterium isolated from spent mushroom substrates.</title>
        <authorList>
            <person name="Tohno M."/>
            <person name="Tanizawa Y."/>
            <person name="Kojima Y."/>
            <person name="Sakamoto M."/>
            <person name="Nakamura Y."/>
            <person name="Ohkuma M."/>
            <person name="Kobayashi H."/>
        </authorList>
    </citation>
    <scope>NUCLEOTIDE SEQUENCE [LARGE SCALE GENOMIC DNA]</scope>
    <source>
        <strain evidence="1 2">YK43</strain>
    </source>
</reference>
<dbReference type="AlphaFoldDB" id="A0A401IUL2"/>
<evidence type="ECO:0000313" key="2">
    <source>
        <dbReference type="Proteomes" id="UP000286848"/>
    </source>
</evidence>
<protein>
    <submittedName>
        <fullName evidence="1">Phage-related protein</fullName>
    </submittedName>
</protein>
<keyword evidence="2" id="KW-1185">Reference proteome</keyword>
<sequence>MKRVKKSALVNFGWTIDEINEADYFELLDIMSAKDEKDEEVDPMTLLKGGN</sequence>
<gene>
    <name evidence="1" type="ORF">LFYK43_16470</name>
</gene>
<name>A0A401IUL2_9LACO</name>
<comment type="caution">
    <text evidence="1">The sequence shown here is derived from an EMBL/GenBank/DDBJ whole genome shotgun (WGS) entry which is preliminary data.</text>
</comment>
<dbReference type="RefSeq" id="WP_174713983.1">
    <property type="nucleotide sequence ID" value="NZ_BFFP01000028.1"/>
</dbReference>